<dbReference type="PANTHER" id="PTHR22663">
    <property type="entry name" value="RING FINGER PROTEIN NARYA-RELATED"/>
    <property type="match status" value="1"/>
</dbReference>
<feature type="compositionally biased region" description="Polar residues" evidence="3">
    <location>
        <begin position="237"/>
        <end position="246"/>
    </location>
</feature>
<evidence type="ECO:0000313" key="4">
    <source>
        <dbReference type="EMBL" id="KAH7639314.1"/>
    </source>
</evidence>
<dbReference type="EMBL" id="SDOV01000007">
    <property type="protein sequence ID" value="KAH7639314.1"/>
    <property type="molecule type" value="Genomic_DNA"/>
</dbReference>
<keyword evidence="1" id="KW-0469">Meiosis</keyword>
<protein>
    <recommendedName>
        <fullName evidence="5">RING-type domain-containing protein</fullName>
    </recommendedName>
</protein>
<keyword evidence="2" id="KW-0175">Coiled coil</keyword>
<dbReference type="GO" id="GO:0007131">
    <property type="term" value="P:reciprocal meiotic recombination"/>
    <property type="evidence" value="ECO:0007669"/>
    <property type="project" value="InterPro"/>
</dbReference>
<dbReference type="GO" id="GO:0000795">
    <property type="term" value="C:synaptonemal complex"/>
    <property type="evidence" value="ECO:0007669"/>
    <property type="project" value="InterPro"/>
</dbReference>
<evidence type="ECO:0008006" key="5">
    <source>
        <dbReference type="Google" id="ProtNLM"/>
    </source>
</evidence>
<evidence type="ECO:0000256" key="2">
    <source>
        <dbReference type="SAM" id="Coils"/>
    </source>
</evidence>
<dbReference type="GO" id="GO:0019789">
    <property type="term" value="F:SUMO transferase activity"/>
    <property type="evidence" value="ECO:0007669"/>
    <property type="project" value="InterPro"/>
</dbReference>
<name>A0A9D4NV74_DERFA</name>
<dbReference type="GO" id="GO:0016925">
    <property type="term" value="P:protein sumoylation"/>
    <property type="evidence" value="ECO:0007669"/>
    <property type="project" value="TreeGrafter"/>
</dbReference>
<feature type="region of interest" description="Disordered" evidence="3">
    <location>
        <begin position="237"/>
        <end position="309"/>
    </location>
</feature>
<dbReference type="Proteomes" id="UP000828236">
    <property type="component" value="Unassembled WGS sequence"/>
</dbReference>
<gene>
    <name evidence="4" type="ORF">HUG17_3347</name>
</gene>
<evidence type="ECO:0000256" key="3">
    <source>
        <dbReference type="SAM" id="MobiDB-lite"/>
    </source>
</evidence>
<sequence length="326" mass="38009">MLVFVLVVKCKSSFDVQCSLVNMNVESSIIYCDRCHPSALVNRNTPSLNGDYYFTKCGKIFCKTCISLRTECSNCGPNCASKLIDKHLNLEMGIYFRDYTHLSKSLNSVYLFQMKRYRQSIQYLLKANYKVKKSLAERTAIQLRIDEKDREIEQLERQLSELEREQRDFQQQQTHRLVNLSEAPNDSFMATFMHHVDKQLSNHQPASNMDHHFLNHQELDFNVDAVDSAFRRRTMEFNSNQQQSNLPAPPLSSAGLHMYNSPSIRSRGSDKSSTIGLAYPIRRDQQKSQQQQPRIETSQHSHDMRTTFIQASQWNRSRLSFDYRKA</sequence>
<proteinExistence type="predicted"/>
<reference evidence="4" key="2">
    <citation type="journal article" date="2021" name="World Allergy Organ. J.">
        <title>Chromosome-level assembly of Dermatophagoides farinae genome and transcriptome reveals two novel allergens Der f 37 and Der f 39.</title>
        <authorList>
            <person name="Chen J."/>
            <person name="Cai Z."/>
            <person name="Fan D."/>
            <person name="Hu J."/>
            <person name="Hou Y."/>
            <person name="He Y."/>
            <person name="Zhang Z."/>
            <person name="Zhao Z."/>
            <person name="Gao P."/>
            <person name="Hu W."/>
            <person name="Sun J."/>
            <person name="Li J."/>
            <person name="Ji K."/>
        </authorList>
    </citation>
    <scope>NUCLEOTIDE SEQUENCE</scope>
    <source>
        <strain evidence="4">JKM2019</strain>
    </source>
</reference>
<dbReference type="PANTHER" id="PTHR22663:SF17">
    <property type="entry name" value="RING FINGER PROTEIN NARYA-RELATED"/>
    <property type="match status" value="1"/>
</dbReference>
<dbReference type="AlphaFoldDB" id="A0A9D4NV74"/>
<feature type="compositionally biased region" description="Polar residues" evidence="3">
    <location>
        <begin position="260"/>
        <end position="275"/>
    </location>
</feature>
<feature type="coiled-coil region" evidence="2">
    <location>
        <begin position="138"/>
        <end position="175"/>
    </location>
</feature>
<dbReference type="GO" id="GO:0007129">
    <property type="term" value="P:homologous chromosome pairing at meiosis"/>
    <property type="evidence" value="ECO:0007669"/>
    <property type="project" value="TreeGrafter"/>
</dbReference>
<evidence type="ECO:0000256" key="1">
    <source>
        <dbReference type="ARBA" id="ARBA00023254"/>
    </source>
</evidence>
<comment type="caution">
    <text evidence="4">The sequence shown here is derived from an EMBL/GenBank/DDBJ whole genome shotgun (WGS) entry which is preliminary data.</text>
</comment>
<dbReference type="InterPro" id="IPR042123">
    <property type="entry name" value="Zip3/RNF212-like"/>
</dbReference>
<accession>A0A9D4NV74</accession>
<organism evidence="4">
    <name type="scientific">Dermatophagoides farinae</name>
    <name type="common">American house dust mite</name>
    <dbReference type="NCBI Taxonomy" id="6954"/>
    <lineage>
        <taxon>Eukaryota</taxon>
        <taxon>Metazoa</taxon>
        <taxon>Ecdysozoa</taxon>
        <taxon>Arthropoda</taxon>
        <taxon>Chelicerata</taxon>
        <taxon>Arachnida</taxon>
        <taxon>Acari</taxon>
        <taxon>Acariformes</taxon>
        <taxon>Sarcoptiformes</taxon>
        <taxon>Astigmata</taxon>
        <taxon>Psoroptidia</taxon>
        <taxon>Analgoidea</taxon>
        <taxon>Pyroglyphidae</taxon>
        <taxon>Dermatophagoidinae</taxon>
        <taxon>Dermatophagoides</taxon>
    </lineage>
</organism>
<reference evidence="4" key="1">
    <citation type="submission" date="2020-06" db="EMBL/GenBank/DDBJ databases">
        <authorList>
            <person name="Ji K."/>
            <person name="Li J."/>
        </authorList>
    </citation>
    <scope>NUCLEOTIDE SEQUENCE</scope>
    <source>
        <strain evidence="4">JKM2019</strain>
        <tissue evidence="4">Whole body</tissue>
    </source>
</reference>